<dbReference type="EC" id="2.7.1.33" evidence="6 16"/>
<feature type="active site" description="Proton acceptor" evidence="16">
    <location>
        <position position="137"/>
    </location>
</feature>
<comment type="caution">
    <text evidence="18">The sequence shown here is derived from an EMBL/GenBank/DDBJ whole genome shotgun (WGS) entry which is preliminary data.</text>
</comment>
<dbReference type="Pfam" id="PF03309">
    <property type="entry name" value="Pan_kinase"/>
    <property type="match status" value="1"/>
</dbReference>
<evidence type="ECO:0000256" key="8">
    <source>
        <dbReference type="ARBA" id="ARBA00022679"/>
    </source>
</evidence>
<feature type="binding site" evidence="16">
    <location>
        <begin position="48"/>
        <end position="55"/>
    </location>
    <ligand>
        <name>ATP</name>
        <dbReference type="ChEBI" id="CHEBI:30616"/>
    </ligand>
</feature>
<dbReference type="Proteomes" id="UP000005510">
    <property type="component" value="Unassembled WGS sequence"/>
</dbReference>
<evidence type="ECO:0000256" key="6">
    <source>
        <dbReference type="ARBA" id="ARBA00012102"/>
    </source>
</evidence>
<dbReference type="EMBL" id="ABYH01000213">
    <property type="protein sequence ID" value="EEC96705.1"/>
    <property type="molecule type" value="Genomic_DNA"/>
</dbReference>
<organism evidence="18 19">
    <name type="scientific">Parabacteroides johnsonii DSM 18315</name>
    <dbReference type="NCBI Taxonomy" id="537006"/>
    <lineage>
        <taxon>Bacteria</taxon>
        <taxon>Pseudomonadati</taxon>
        <taxon>Bacteroidota</taxon>
        <taxon>Bacteroidia</taxon>
        <taxon>Bacteroidales</taxon>
        <taxon>Tannerellaceae</taxon>
        <taxon>Parabacteroides</taxon>
    </lineage>
</organism>
<reference evidence="18 19" key="1">
    <citation type="submission" date="2008-10" db="EMBL/GenBank/DDBJ databases">
        <title>Draft genome sequence of Parabacteroides johnsonii (DSM 18315).</title>
        <authorList>
            <person name="Sudarsanam P."/>
            <person name="Ley R."/>
            <person name="Guruge J."/>
            <person name="Turnbaugh P.J."/>
            <person name="Mahowald M."/>
            <person name="Liep D."/>
            <person name="Gordon J."/>
        </authorList>
    </citation>
    <scope>NUCLEOTIDE SEQUENCE [LARGE SCALE GENOMIC DNA]</scope>
    <source>
        <strain evidence="18 19">DSM 18315</strain>
    </source>
</reference>
<keyword evidence="16" id="KW-0479">Metal-binding</keyword>
<name>B7BA25_9BACT</name>
<dbReference type="HOGENOM" id="CLU_066627_2_0_10"/>
<evidence type="ECO:0000256" key="9">
    <source>
        <dbReference type="ARBA" id="ARBA00022741"/>
    </source>
</evidence>
<comment type="catalytic activity">
    <reaction evidence="1 16">
        <text>(R)-pantothenate + ATP = (R)-4'-phosphopantothenate + ADP + H(+)</text>
        <dbReference type="Rhea" id="RHEA:16373"/>
        <dbReference type="ChEBI" id="CHEBI:10986"/>
        <dbReference type="ChEBI" id="CHEBI:15378"/>
        <dbReference type="ChEBI" id="CHEBI:29032"/>
        <dbReference type="ChEBI" id="CHEBI:30616"/>
        <dbReference type="ChEBI" id="CHEBI:456216"/>
        <dbReference type="EC" id="2.7.1.33"/>
    </reaction>
</comment>
<dbReference type="GO" id="GO:0015937">
    <property type="term" value="P:coenzyme A biosynthetic process"/>
    <property type="evidence" value="ECO:0007669"/>
    <property type="project" value="UniProtKB-UniRule"/>
</dbReference>
<dbReference type="GO" id="GO:0005524">
    <property type="term" value="F:ATP binding"/>
    <property type="evidence" value="ECO:0007669"/>
    <property type="project" value="UniProtKB-UniRule"/>
</dbReference>
<evidence type="ECO:0000313" key="18">
    <source>
        <dbReference type="EMBL" id="EEC96705.1"/>
    </source>
</evidence>
<comment type="cofactor">
    <cofactor evidence="2">
        <name>K(+)</name>
        <dbReference type="ChEBI" id="CHEBI:29103"/>
    </cofactor>
</comment>
<proteinExistence type="inferred from homology"/>
<feature type="binding site" evidence="16">
    <location>
        <position position="161"/>
    </location>
    <ligand>
        <name>ATP</name>
        <dbReference type="ChEBI" id="CHEBI:30616"/>
    </ligand>
</feature>
<comment type="function">
    <text evidence="16">Catalyzes the phosphorylation of pantothenate (Pan), the first step in CoA biosynthesis.</text>
</comment>
<feature type="binding site" evidence="16">
    <location>
        <position position="128"/>
    </location>
    <ligand>
        <name>substrate</name>
    </ligand>
</feature>
<evidence type="ECO:0000256" key="10">
    <source>
        <dbReference type="ARBA" id="ARBA00022777"/>
    </source>
</evidence>
<evidence type="ECO:0000256" key="3">
    <source>
        <dbReference type="ARBA" id="ARBA00004496"/>
    </source>
</evidence>
<evidence type="ECO:0000256" key="2">
    <source>
        <dbReference type="ARBA" id="ARBA00001958"/>
    </source>
</evidence>
<feature type="binding site" evidence="16">
    <location>
        <begin position="135"/>
        <end position="138"/>
    </location>
    <ligand>
        <name>substrate</name>
    </ligand>
</feature>
<dbReference type="InterPro" id="IPR004619">
    <property type="entry name" value="Type_III_PanK"/>
</dbReference>
<comment type="subcellular location">
    <subcellularLocation>
        <location evidence="3 16">Cytoplasm</location>
    </subcellularLocation>
</comment>
<keyword evidence="12 16" id="KW-0630">Potassium</keyword>
<dbReference type="UniPathway" id="UPA00241">
    <property type="reaction ID" value="UER00352"/>
</dbReference>
<dbReference type="Gene3D" id="3.30.420.40">
    <property type="match status" value="1"/>
</dbReference>
<dbReference type="PANTHER" id="PTHR34265">
    <property type="entry name" value="TYPE III PANTOTHENATE KINASE"/>
    <property type="match status" value="1"/>
</dbReference>
<keyword evidence="10 16" id="KW-0418">Kinase</keyword>
<dbReference type="AlphaFoldDB" id="B7BA25"/>
<evidence type="ECO:0000256" key="7">
    <source>
        <dbReference type="ARBA" id="ARBA00022490"/>
    </source>
</evidence>
<keyword evidence="17" id="KW-1133">Transmembrane helix</keyword>
<evidence type="ECO:0000256" key="12">
    <source>
        <dbReference type="ARBA" id="ARBA00022958"/>
    </source>
</evidence>
<evidence type="ECO:0000256" key="16">
    <source>
        <dbReference type="HAMAP-Rule" id="MF_01274"/>
    </source>
</evidence>
<dbReference type="SUPFAM" id="SSF53067">
    <property type="entry name" value="Actin-like ATPase domain"/>
    <property type="match status" value="2"/>
</dbReference>
<keyword evidence="17" id="KW-0472">Membrane</keyword>
<comment type="similarity">
    <text evidence="14 16">Belongs to the type III pantothenate kinase family.</text>
</comment>
<keyword evidence="13 16" id="KW-0173">Coenzyme A biosynthesis</keyword>
<comment type="cofactor">
    <cofactor evidence="16">
        <name>NH4(+)</name>
        <dbReference type="ChEBI" id="CHEBI:28938"/>
    </cofactor>
    <cofactor evidence="16">
        <name>K(+)</name>
        <dbReference type="ChEBI" id="CHEBI:29103"/>
    </cofactor>
    <text evidence="16">A monovalent cation. Ammonium or potassium.</text>
</comment>
<dbReference type="PANTHER" id="PTHR34265:SF1">
    <property type="entry name" value="TYPE III PANTOTHENATE KINASE"/>
    <property type="match status" value="1"/>
</dbReference>
<evidence type="ECO:0000256" key="13">
    <source>
        <dbReference type="ARBA" id="ARBA00022993"/>
    </source>
</evidence>
<keyword evidence="11 16" id="KW-0067">ATP-binding</keyword>
<evidence type="ECO:0000313" key="19">
    <source>
        <dbReference type="Proteomes" id="UP000005510"/>
    </source>
</evidence>
<dbReference type="CDD" id="cd24015">
    <property type="entry name" value="ASKHA_NBD_PanK-III"/>
    <property type="match status" value="1"/>
</dbReference>
<dbReference type="GO" id="GO:0046872">
    <property type="term" value="F:metal ion binding"/>
    <property type="evidence" value="ECO:0007669"/>
    <property type="project" value="UniProtKB-KW"/>
</dbReference>
<keyword evidence="17" id="KW-0812">Transmembrane</keyword>
<dbReference type="GO" id="GO:0005737">
    <property type="term" value="C:cytoplasm"/>
    <property type="evidence" value="ECO:0007669"/>
    <property type="project" value="UniProtKB-SubCell"/>
</dbReference>
<dbReference type="HAMAP" id="MF_01274">
    <property type="entry name" value="Pantothen_kinase_3"/>
    <property type="match status" value="1"/>
</dbReference>
<evidence type="ECO:0000256" key="4">
    <source>
        <dbReference type="ARBA" id="ARBA00005225"/>
    </source>
</evidence>
<dbReference type="InterPro" id="IPR043129">
    <property type="entry name" value="ATPase_NBD"/>
</dbReference>
<protein>
    <recommendedName>
        <fullName evidence="15 16">Type III pantothenate kinase</fullName>
        <ecNumber evidence="6 16">2.7.1.33</ecNumber>
    </recommendedName>
    <alternativeName>
        <fullName evidence="16">PanK-III</fullName>
    </alternativeName>
    <alternativeName>
        <fullName evidence="16">Pantothenic acid kinase</fullName>
    </alternativeName>
</protein>
<comment type="subunit">
    <text evidence="5 16">Homodimer.</text>
</comment>
<feature type="binding site" evidence="16">
    <location>
        <position position="213"/>
    </location>
    <ligand>
        <name>substrate</name>
    </ligand>
</feature>
<gene>
    <name evidence="16" type="primary">coaX</name>
    <name evidence="18" type="ORF">PRABACTJOHN_01880</name>
</gene>
<comment type="pathway">
    <text evidence="4 16">Cofactor biosynthesis; coenzyme A biosynthesis; CoA from (R)-pantothenate: step 1/5.</text>
</comment>
<evidence type="ECO:0000256" key="1">
    <source>
        <dbReference type="ARBA" id="ARBA00001206"/>
    </source>
</evidence>
<keyword evidence="9 16" id="KW-0547">Nucleotide-binding</keyword>
<evidence type="ECO:0000256" key="17">
    <source>
        <dbReference type="SAM" id="Phobius"/>
    </source>
</evidence>
<dbReference type="NCBIfam" id="NF009850">
    <property type="entry name" value="PRK13320.1-2"/>
    <property type="match status" value="1"/>
</dbReference>
<dbReference type="STRING" id="537006.PRABACTJOHN_01880"/>
<feature type="transmembrane region" description="Helical" evidence="17">
    <location>
        <begin position="13"/>
        <end position="37"/>
    </location>
</feature>
<accession>B7BA25</accession>
<evidence type="ECO:0000256" key="15">
    <source>
        <dbReference type="ARBA" id="ARBA00040883"/>
    </source>
</evidence>
<dbReference type="GO" id="GO:0004594">
    <property type="term" value="F:pantothenate kinase activity"/>
    <property type="evidence" value="ECO:0007669"/>
    <property type="project" value="UniProtKB-UniRule"/>
</dbReference>
<reference evidence="18 19" key="2">
    <citation type="submission" date="2008-10" db="EMBL/GenBank/DDBJ databases">
        <authorList>
            <person name="Fulton L."/>
            <person name="Clifton S."/>
            <person name="Fulton B."/>
            <person name="Xu J."/>
            <person name="Minx P."/>
            <person name="Pepin K.H."/>
            <person name="Johnson M."/>
            <person name="Bhonagiri V."/>
            <person name="Nash W.E."/>
            <person name="Mardis E.R."/>
            <person name="Wilson R.K."/>
        </authorList>
    </citation>
    <scope>NUCLEOTIDE SEQUENCE [LARGE SCALE GENOMIC DNA]</scope>
    <source>
        <strain evidence="18 19">DSM 18315</strain>
    </source>
</reference>
<evidence type="ECO:0000256" key="11">
    <source>
        <dbReference type="ARBA" id="ARBA00022840"/>
    </source>
</evidence>
<evidence type="ECO:0000256" key="5">
    <source>
        <dbReference type="ARBA" id="ARBA00011738"/>
    </source>
</evidence>
<keyword evidence="7 16" id="KW-0963">Cytoplasm</keyword>
<evidence type="ECO:0000256" key="14">
    <source>
        <dbReference type="ARBA" id="ARBA00038036"/>
    </source>
</evidence>
<dbReference type="NCBIfam" id="TIGR00671">
    <property type="entry name" value="baf"/>
    <property type="match status" value="1"/>
</dbReference>
<sequence length="284" mass="31972">MNFILYNGTGKEVIPFLFFILCAFDMSVISSFLFFFAEKFRHVNLIIEQGNTSSKVAVYNKRHMEASFVFKKFDVEVISSIFKKYPLTKGIFSTVIDKDGELVAYLENNLRNFVFLDETVSLPIKVQYKTPKTLGRDRLAAAVGANYLQPGKDLLVIDAGTAITYELIDASGSYLGGNISPGMTTRFRALNQFTKKLPLVVEQENIPLVGTDTETAIQAGVVNGIVCEMDGYIEMLRLKYPNLLVFLTGGHSFYFERRLKNSIFADINLVLTGLNRILEYNVED</sequence>
<keyword evidence="8 16" id="KW-0808">Transferase</keyword>
<feature type="binding site" evidence="16">
    <location>
        <position position="158"/>
    </location>
    <ligand>
        <name>K(+)</name>
        <dbReference type="ChEBI" id="CHEBI:29103"/>
    </ligand>
</feature>